<accession>A0A656QS60</accession>
<keyword evidence="3" id="KW-1185">Reference proteome</keyword>
<dbReference type="Proteomes" id="UP000027451">
    <property type="component" value="Unassembled WGS sequence"/>
</dbReference>
<reference evidence="2 3" key="1">
    <citation type="submission" date="2014-03" db="EMBL/GenBank/DDBJ databases">
        <title>Draft Genome Sequences of Four Burkholderia Strains.</title>
        <authorList>
            <person name="Liu X.Y."/>
            <person name="Li C.X."/>
            <person name="Xu J.H."/>
        </authorList>
    </citation>
    <scope>NUCLEOTIDE SEQUENCE [LARGE SCALE GENOMIC DNA]</scope>
    <source>
        <strain evidence="2 3">OP-1</strain>
    </source>
</reference>
<evidence type="ECO:0000313" key="3">
    <source>
        <dbReference type="Proteomes" id="UP000027451"/>
    </source>
</evidence>
<feature type="compositionally biased region" description="Basic and acidic residues" evidence="1">
    <location>
        <begin position="1"/>
        <end position="19"/>
    </location>
</feature>
<feature type="region of interest" description="Disordered" evidence="1">
    <location>
        <begin position="45"/>
        <end position="65"/>
    </location>
</feature>
<evidence type="ECO:0000256" key="1">
    <source>
        <dbReference type="SAM" id="MobiDB-lite"/>
    </source>
</evidence>
<evidence type="ECO:0000313" key="2">
    <source>
        <dbReference type="EMBL" id="KDR33650.1"/>
    </source>
</evidence>
<dbReference type="EMBL" id="JFHD01000001">
    <property type="protein sequence ID" value="KDR33650.1"/>
    <property type="molecule type" value="Genomic_DNA"/>
</dbReference>
<feature type="region of interest" description="Disordered" evidence="1">
    <location>
        <begin position="1"/>
        <end position="27"/>
    </location>
</feature>
<dbReference type="AlphaFoldDB" id="A0A656QS60"/>
<protein>
    <submittedName>
        <fullName evidence="2">Uncharacterized protein</fullName>
    </submittedName>
</protein>
<gene>
    <name evidence="2" type="ORF">BG60_00280</name>
</gene>
<comment type="caution">
    <text evidence="2">The sequence shown here is derived from an EMBL/GenBank/DDBJ whole genome shotgun (WGS) entry which is preliminary data.</text>
</comment>
<sequence>MRADRRGSLRRHETSDGGRRALHLAAGAARRADARRVRAATRFPLRDDRRDRASRDRGGLRDRHASRAARRLMHIATSAHPAVILPDGSR</sequence>
<proteinExistence type="predicted"/>
<name>A0A656QS60_9BURK</name>
<organism evidence="2 3">
    <name type="scientific">Caballeronia zhejiangensis</name>
    <dbReference type="NCBI Taxonomy" id="871203"/>
    <lineage>
        <taxon>Bacteria</taxon>
        <taxon>Pseudomonadati</taxon>
        <taxon>Pseudomonadota</taxon>
        <taxon>Betaproteobacteria</taxon>
        <taxon>Burkholderiales</taxon>
        <taxon>Burkholderiaceae</taxon>
        <taxon>Caballeronia</taxon>
    </lineage>
</organism>